<reference evidence="2" key="1">
    <citation type="submission" date="2014-12" db="EMBL/GenBank/DDBJ databases">
        <title>Insight into the proteome of Arion vulgaris.</title>
        <authorList>
            <person name="Aradska J."/>
            <person name="Bulat T."/>
            <person name="Smidak R."/>
            <person name="Sarate P."/>
            <person name="Gangsoo J."/>
            <person name="Sialana F."/>
            <person name="Bilban M."/>
            <person name="Lubec G."/>
        </authorList>
    </citation>
    <scope>NUCLEOTIDE SEQUENCE</scope>
    <source>
        <tissue evidence="2">Skin</tissue>
    </source>
</reference>
<evidence type="ECO:0000313" key="2">
    <source>
        <dbReference type="EMBL" id="CEK62942.1"/>
    </source>
</evidence>
<dbReference type="EMBL" id="HACG01016077">
    <property type="protein sequence ID" value="CEK62942.1"/>
    <property type="molecule type" value="Transcribed_RNA"/>
</dbReference>
<protein>
    <submittedName>
        <fullName evidence="2">Uncharacterized protein</fullName>
    </submittedName>
</protein>
<accession>A0A0B6Z3M9</accession>
<evidence type="ECO:0000256" key="1">
    <source>
        <dbReference type="SAM" id="MobiDB-lite"/>
    </source>
</evidence>
<proteinExistence type="predicted"/>
<gene>
    <name evidence="2" type="primary">ORF46578</name>
</gene>
<feature type="non-terminal residue" evidence="2">
    <location>
        <position position="1"/>
    </location>
</feature>
<name>A0A0B6Z3M9_9EUPU</name>
<dbReference type="AlphaFoldDB" id="A0A0B6Z3M9"/>
<sequence length="154" mass="16817">SVGDGLEANSNLDETDCLLVSRHSRRVASPHIPNLATSVDDSPTVTKILTGNGNRKPNCGQLFVKNVHFSQSVLPDRATYIPAADTVKFTRSVSLIASPEGEVDEGKEETRFPRFSQLLQDNEDSYNADSALDYSMPSPTNQQVPSVLPKSQRD</sequence>
<feature type="region of interest" description="Disordered" evidence="1">
    <location>
        <begin position="126"/>
        <end position="154"/>
    </location>
</feature>
<feature type="non-terminal residue" evidence="2">
    <location>
        <position position="154"/>
    </location>
</feature>
<organism evidence="2">
    <name type="scientific">Arion vulgaris</name>
    <dbReference type="NCBI Taxonomy" id="1028688"/>
    <lineage>
        <taxon>Eukaryota</taxon>
        <taxon>Metazoa</taxon>
        <taxon>Spiralia</taxon>
        <taxon>Lophotrochozoa</taxon>
        <taxon>Mollusca</taxon>
        <taxon>Gastropoda</taxon>
        <taxon>Heterobranchia</taxon>
        <taxon>Euthyneura</taxon>
        <taxon>Panpulmonata</taxon>
        <taxon>Eupulmonata</taxon>
        <taxon>Stylommatophora</taxon>
        <taxon>Helicina</taxon>
        <taxon>Arionoidea</taxon>
        <taxon>Arionidae</taxon>
        <taxon>Arion</taxon>
    </lineage>
</organism>